<dbReference type="KEGG" id="ccar:109079048"/>
<evidence type="ECO:0000256" key="1">
    <source>
        <dbReference type="SAM" id="MobiDB-lite"/>
    </source>
</evidence>
<feature type="region of interest" description="Disordered" evidence="1">
    <location>
        <begin position="60"/>
        <end position="109"/>
    </location>
</feature>
<organism evidence="2">
    <name type="scientific">Cyprinus carpio</name>
    <name type="common">Common carp</name>
    <dbReference type="NCBI Taxonomy" id="7962"/>
    <lineage>
        <taxon>Eukaryota</taxon>
        <taxon>Metazoa</taxon>
        <taxon>Chordata</taxon>
        <taxon>Craniata</taxon>
        <taxon>Vertebrata</taxon>
        <taxon>Euteleostomi</taxon>
        <taxon>Actinopterygii</taxon>
        <taxon>Neopterygii</taxon>
        <taxon>Teleostei</taxon>
        <taxon>Ostariophysi</taxon>
        <taxon>Cypriniformes</taxon>
        <taxon>Cyprinidae</taxon>
        <taxon>Cyprininae</taxon>
        <taxon>Cyprinus</taxon>
    </lineage>
</organism>
<feature type="compositionally biased region" description="Acidic residues" evidence="1">
    <location>
        <begin position="87"/>
        <end position="98"/>
    </location>
</feature>
<dbReference type="PANTHER" id="PTHR47272:SF2">
    <property type="entry name" value="PIGGYBAC TRANSPOSABLE ELEMENT-DERIVED PROTEIN 3-LIKE"/>
    <property type="match status" value="1"/>
</dbReference>
<dbReference type="OrthoDB" id="8955499at2759"/>
<feature type="compositionally biased region" description="Acidic residues" evidence="1">
    <location>
        <begin position="61"/>
        <end position="75"/>
    </location>
</feature>
<accession>A0A9Q9WCF8</accession>
<gene>
    <name evidence="2" type="primary">LOC109079048</name>
</gene>
<dbReference type="RefSeq" id="XP_042580844.1">
    <property type="nucleotide sequence ID" value="XM_042724910.1"/>
</dbReference>
<name>A0A9Q9WCF8_CYPCA</name>
<sequence>MDTYTAIWWGQKRKTLYTEIPRWRRTHPKSQAAAPDQNVHKGIFLSKALEIVSESIAGDNSEVEDLSDIDNPVEDVDYHPPQQEPSSSEEESSGDEDPTPQSTKASRGRKRLRGVTYAYRSDLSIAKKWTLRMLMHFTNVALANSWLLYRQDHTVRGTPRKGIMQFIEFRMEVAKTYLAQHNNEQEDSTDLSEQENNTDHSEPEKKRTVKEVPHISVCRRANAHPSIGGLSEECST</sequence>
<feature type="region of interest" description="Disordered" evidence="1">
    <location>
        <begin position="183"/>
        <end position="215"/>
    </location>
</feature>
<protein>
    <submittedName>
        <fullName evidence="2">Uncharacterized protein LOC109079048</fullName>
    </submittedName>
</protein>
<dbReference type="Proteomes" id="UP001155660">
    <property type="component" value="Chromosome B5"/>
</dbReference>
<dbReference type="PANTHER" id="PTHR47272">
    <property type="entry name" value="DDE_TNP_1_7 DOMAIN-CONTAINING PROTEIN"/>
    <property type="match status" value="1"/>
</dbReference>
<dbReference type="AlphaFoldDB" id="A0A9Q9WCF8"/>
<reference evidence="2" key="1">
    <citation type="submission" date="2025-08" db="UniProtKB">
        <authorList>
            <consortium name="RefSeq"/>
        </authorList>
    </citation>
    <scope>IDENTIFICATION</scope>
    <source>
        <tissue evidence="2">Muscle</tissue>
    </source>
</reference>
<feature type="compositionally biased region" description="Basic and acidic residues" evidence="1">
    <location>
        <begin position="197"/>
        <end position="213"/>
    </location>
</feature>
<evidence type="ECO:0000313" key="2">
    <source>
        <dbReference type="RefSeq" id="XP_042580844.1"/>
    </source>
</evidence>
<dbReference type="GeneID" id="109079048"/>
<proteinExistence type="predicted"/>